<feature type="chain" id="PRO_5044705198" description="Copper-binding protein MbnP-like domain-containing protein" evidence="1">
    <location>
        <begin position="21"/>
        <end position="229"/>
    </location>
</feature>
<dbReference type="InterPro" id="IPR046863">
    <property type="entry name" value="MbnP-like_dom"/>
</dbReference>
<evidence type="ECO:0000256" key="1">
    <source>
        <dbReference type="SAM" id="SignalP"/>
    </source>
</evidence>
<dbReference type="Proteomes" id="UP001304515">
    <property type="component" value="Chromosome"/>
</dbReference>
<organism evidence="3">
    <name type="scientific">Flavobacterium capsici</name>
    <dbReference type="NCBI Taxonomy" id="3075618"/>
    <lineage>
        <taxon>Bacteria</taxon>
        <taxon>Pseudomonadati</taxon>
        <taxon>Bacteroidota</taxon>
        <taxon>Flavobacteriia</taxon>
        <taxon>Flavobacteriales</taxon>
        <taxon>Flavobacteriaceae</taxon>
        <taxon>Flavobacterium</taxon>
    </lineage>
</organism>
<dbReference type="KEGG" id="fcj:RN605_02480"/>
<evidence type="ECO:0000313" key="5">
    <source>
        <dbReference type="Proteomes" id="UP001304515"/>
    </source>
</evidence>
<dbReference type="EMBL" id="CP134890">
    <property type="protein sequence ID" value="WNM22236.1"/>
    <property type="molecule type" value="Genomic_DNA"/>
</dbReference>
<accession>A0AA96F1L7</accession>
<sequence length="229" mass="25634">MIKCSGIVVLVMLFLTKSSAQQSNAMLPIQFKLKFNTTDVSKGTPFISAKGDTLSLETFKCYISNVKLEFADKTQYKESNSYHLLDLDSVHSFKFELAKTTNKKISKITFNVGIDSTTNTSGIQTGVLDPMNGMYWAWQSGYINFKIEGKSSSCNTRNHKFQFHIGGYRAPNDAMRTVALNCKDDNLVIAIDLATFFKDIELSKDNTLMIPGAKAMELADLTKTIFRLE</sequence>
<feature type="domain" description="Copper-binding protein MbnP-like" evidence="2">
    <location>
        <begin position="27"/>
        <end position="209"/>
    </location>
</feature>
<dbReference type="EMBL" id="CP134878">
    <property type="protein sequence ID" value="WNM18185.1"/>
    <property type="molecule type" value="Genomic_DNA"/>
</dbReference>
<dbReference type="RefSeq" id="WP_313321899.1">
    <property type="nucleotide sequence ID" value="NZ_CP134878.1"/>
</dbReference>
<dbReference type="Pfam" id="PF20243">
    <property type="entry name" value="MbnP"/>
    <property type="match status" value="1"/>
</dbReference>
<name>A0AA96EZ85_9FLAO</name>
<feature type="signal peptide" evidence="1">
    <location>
        <begin position="1"/>
        <end position="20"/>
    </location>
</feature>
<accession>A0AA96EZ85</accession>
<evidence type="ECO:0000313" key="3">
    <source>
        <dbReference type="EMBL" id="WNM18185.1"/>
    </source>
</evidence>
<protein>
    <recommendedName>
        <fullName evidence="2">Copper-binding protein MbnP-like domain-containing protein</fullName>
    </recommendedName>
</protein>
<keyword evidence="5" id="KW-1185">Reference proteome</keyword>
<reference evidence="3 5" key="1">
    <citation type="submission" date="2023-09" db="EMBL/GenBank/DDBJ databases">
        <title>Flavobacterium sp. a novel bacteria isolate from Pepper rhizosphere.</title>
        <authorList>
            <person name="Peng Y."/>
            <person name="Lee J."/>
        </authorList>
    </citation>
    <scope>NUCLEOTIDE SEQUENCE</scope>
    <source>
        <strain evidence="3">PMR2A8</strain>
        <strain evidence="4 5">PMTSA4</strain>
    </source>
</reference>
<gene>
    <name evidence="4" type="ORF">RN605_02480</name>
    <name evidence="3" type="ORF">RN608_09180</name>
</gene>
<proteinExistence type="predicted"/>
<evidence type="ECO:0000313" key="4">
    <source>
        <dbReference type="EMBL" id="WNM22236.1"/>
    </source>
</evidence>
<evidence type="ECO:0000259" key="2">
    <source>
        <dbReference type="Pfam" id="PF20243"/>
    </source>
</evidence>
<dbReference type="AlphaFoldDB" id="A0AA96EZ85"/>
<keyword evidence="1" id="KW-0732">Signal</keyword>